<dbReference type="InterPro" id="IPR039424">
    <property type="entry name" value="SBP_5"/>
</dbReference>
<evidence type="ECO:0000256" key="3">
    <source>
        <dbReference type="ARBA" id="ARBA00008445"/>
    </source>
</evidence>
<dbReference type="Proteomes" id="UP000034202">
    <property type="component" value="Unassembled WGS sequence"/>
</dbReference>
<evidence type="ECO:0000256" key="6">
    <source>
        <dbReference type="ARBA" id="ARBA00022729"/>
    </source>
</evidence>
<dbReference type="Gene3D" id="3.10.105.10">
    <property type="entry name" value="Dipeptide-binding Protein, Domain 3"/>
    <property type="match status" value="1"/>
</dbReference>
<sequence>MQTLLSVIQIVVSVLLIATILIQQRGEGLSSVFGGGESIYQTRRGIEKWLHYATIVLAVLALFHFLENTISFFRSKITGEWPSLKQWRRLPHVLNKSERFFIVIFIFLFVASSIALIYGYYQSRTVVVPAEGGQYAEGIVGQPRFINPILSQASDADRDLAELIFSGLLKYDSSGELKPFLAESYKIEGNKVYIFSLKPGVKWHDNENFSADDVIFTIGLIQNPDYKSPLRPNWQGVQVEKIDDLTVKFTLPAPYAPFLENLTVGILPKHLWQNISASAFSLADYNLQPIGTGPFRFKNIQKDKMGSVNSLTLEAWPQYHGQKPYLAQIIFKFFDGEDELLNAFEKREIEGVSFVSAINLERINKSGEINVYSLNLPRYYAVFFNQTNSKPLADRNVRLALQYATNKQEIIEKVLLAKGTPVDSPLPKELLNLAQDTAKKYDFSIEKAKEILTAGGWRDSNNDGVLEKAFENENTPTPLEINIVTTQWPELVQAAQIIQEQWQKIGAKINLEILDIGEIQQNKIIPRNYQAILFGEVLGLIPDPFSFWHSSQKKYPGLNLALYDNRDADKLLEDARQILDAEERVKKYAEFQKLVVNDVPAVFLYSPSYLYAVGKKIKGVDIKNIATPSQRFNGVENWHIQTKRGWK</sequence>
<dbReference type="GO" id="GO:0015833">
    <property type="term" value="P:peptide transport"/>
    <property type="evidence" value="ECO:0007669"/>
    <property type="project" value="TreeGrafter"/>
</dbReference>
<proteinExistence type="inferred from homology"/>
<feature type="transmembrane region" description="Helical" evidence="11">
    <location>
        <begin position="100"/>
        <end position="121"/>
    </location>
</feature>
<keyword evidence="5 11" id="KW-0812">Transmembrane</keyword>
<evidence type="ECO:0000256" key="8">
    <source>
        <dbReference type="ARBA" id="ARBA00022989"/>
    </source>
</evidence>
<reference evidence="13 14" key="1">
    <citation type="journal article" date="2015" name="Nature">
        <title>rRNA introns, odd ribosomes, and small enigmatic genomes across a large radiation of phyla.</title>
        <authorList>
            <person name="Brown C.T."/>
            <person name="Hug L.A."/>
            <person name="Thomas B.C."/>
            <person name="Sharon I."/>
            <person name="Castelle C.J."/>
            <person name="Singh A."/>
            <person name="Wilkins M.J."/>
            <person name="Williams K.H."/>
            <person name="Banfield J.F."/>
        </authorList>
    </citation>
    <scope>NUCLEOTIDE SEQUENCE [LARGE SCALE GENOMIC DNA]</scope>
</reference>
<keyword evidence="4 11" id="KW-0813">Transport</keyword>
<gene>
    <name evidence="13" type="ORF">UX55_C0018G0007</name>
</gene>
<comment type="caution">
    <text evidence="13">The sequence shown here is derived from an EMBL/GenBank/DDBJ whole genome shotgun (WGS) entry which is preliminary data.</text>
</comment>
<keyword evidence="9 11" id="KW-0811">Translocation</keyword>
<evidence type="ECO:0000256" key="5">
    <source>
        <dbReference type="ARBA" id="ARBA00022692"/>
    </source>
</evidence>
<evidence type="ECO:0000256" key="2">
    <source>
        <dbReference type="ARBA" id="ARBA00005695"/>
    </source>
</evidence>
<evidence type="ECO:0000256" key="10">
    <source>
        <dbReference type="ARBA" id="ARBA00023136"/>
    </source>
</evidence>
<evidence type="ECO:0000313" key="13">
    <source>
        <dbReference type="EMBL" id="KKU40011.1"/>
    </source>
</evidence>
<comment type="subcellular location">
    <subcellularLocation>
        <location evidence="11">Cell membrane</location>
        <topology evidence="11">Multi-pass membrane protein</topology>
    </subcellularLocation>
    <subcellularLocation>
        <location evidence="1">Membrane</location>
        <topology evidence="1">Multi-pass membrane protein</topology>
    </subcellularLocation>
</comment>
<dbReference type="GO" id="GO:0009306">
    <property type="term" value="P:protein secretion"/>
    <property type="evidence" value="ECO:0007669"/>
    <property type="project" value="UniProtKB-UniRule"/>
</dbReference>
<keyword evidence="11" id="KW-1003">Cell membrane</keyword>
<keyword evidence="8 11" id="KW-1133">Transmembrane helix</keyword>
<dbReference type="Pfam" id="PF03840">
    <property type="entry name" value="SecG"/>
    <property type="match status" value="1"/>
</dbReference>
<dbReference type="PANTHER" id="PTHR30290">
    <property type="entry name" value="PERIPLASMIC BINDING COMPONENT OF ABC TRANSPORTER"/>
    <property type="match status" value="1"/>
</dbReference>
<organism evidence="13 14">
    <name type="scientific">Candidatus Azambacteria bacterium GW2011_GWE2_46_45</name>
    <dbReference type="NCBI Taxonomy" id="1618625"/>
    <lineage>
        <taxon>Bacteria</taxon>
        <taxon>Candidatus Azamiibacteriota</taxon>
    </lineage>
</organism>
<evidence type="ECO:0000259" key="12">
    <source>
        <dbReference type="Pfam" id="PF00496"/>
    </source>
</evidence>
<accession>A0A0G1Q4Q0</accession>
<dbReference type="GO" id="GO:1904680">
    <property type="term" value="F:peptide transmembrane transporter activity"/>
    <property type="evidence" value="ECO:0007669"/>
    <property type="project" value="TreeGrafter"/>
</dbReference>
<comment type="similarity">
    <text evidence="3 11">Belongs to the SecG family.</text>
</comment>
<dbReference type="GO" id="GO:0005886">
    <property type="term" value="C:plasma membrane"/>
    <property type="evidence" value="ECO:0007669"/>
    <property type="project" value="UniProtKB-SubCell"/>
</dbReference>
<evidence type="ECO:0000313" key="14">
    <source>
        <dbReference type="Proteomes" id="UP000034202"/>
    </source>
</evidence>
<dbReference type="Gene3D" id="3.90.76.10">
    <property type="entry name" value="Dipeptide-binding Protein, Domain 1"/>
    <property type="match status" value="1"/>
</dbReference>
<dbReference type="InterPro" id="IPR000914">
    <property type="entry name" value="SBP_5_dom"/>
</dbReference>
<evidence type="ECO:0000256" key="7">
    <source>
        <dbReference type="ARBA" id="ARBA00022927"/>
    </source>
</evidence>
<protein>
    <recommendedName>
        <fullName evidence="11">Protein-export membrane protein SecG</fullName>
    </recommendedName>
</protein>
<dbReference type="CDD" id="cd08513">
    <property type="entry name" value="PBP2_thermophilic_Hb8_like"/>
    <property type="match status" value="1"/>
</dbReference>
<keyword evidence="10 11" id="KW-0472">Membrane</keyword>
<evidence type="ECO:0000256" key="9">
    <source>
        <dbReference type="ARBA" id="ARBA00023010"/>
    </source>
</evidence>
<comment type="function">
    <text evidence="11">Involved in protein export. Participates in an early event of protein translocation.</text>
</comment>
<keyword evidence="6" id="KW-0732">Signal</keyword>
<feature type="transmembrane region" description="Helical" evidence="11">
    <location>
        <begin position="49"/>
        <end position="66"/>
    </location>
</feature>
<dbReference type="Gene3D" id="3.40.190.10">
    <property type="entry name" value="Periplasmic binding protein-like II"/>
    <property type="match status" value="1"/>
</dbReference>
<keyword evidence="7 11" id="KW-0653">Protein transport</keyword>
<dbReference type="GO" id="GO:0015450">
    <property type="term" value="F:protein-transporting ATPase activity"/>
    <property type="evidence" value="ECO:0007669"/>
    <property type="project" value="UniProtKB-UniRule"/>
</dbReference>
<dbReference type="SUPFAM" id="SSF53850">
    <property type="entry name" value="Periplasmic binding protein-like II"/>
    <property type="match status" value="1"/>
</dbReference>
<evidence type="ECO:0000256" key="11">
    <source>
        <dbReference type="RuleBase" id="RU365087"/>
    </source>
</evidence>
<dbReference type="Pfam" id="PF00496">
    <property type="entry name" value="SBP_bac_5"/>
    <property type="match status" value="1"/>
</dbReference>
<dbReference type="InterPro" id="IPR004692">
    <property type="entry name" value="SecG"/>
</dbReference>
<dbReference type="EMBL" id="LCMQ01000018">
    <property type="protein sequence ID" value="KKU40011.1"/>
    <property type="molecule type" value="Genomic_DNA"/>
</dbReference>
<dbReference type="AlphaFoldDB" id="A0A0G1Q4Q0"/>
<name>A0A0G1Q4Q0_9BACT</name>
<comment type="similarity">
    <text evidence="2">Belongs to the bacterial solute-binding protein 5 family.</text>
</comment>
<dbReference type="NCBIfam" id="TIGR00810">
    <property type="entry name" value="secG"/>
    <property type="match status" value="1"/>
</dbReference>
<evidence type="ECO:0000256" key="1">
    <source>
        <dbReference type="ARBA" id="ARBA00004141"/>
    </source>
</evidence>
<feature type="domain" description="Solute-binding protein family 5" evidence="12">
    <location>
        <begin position="176"/>
        <end position="551"/>
    </location>
</feature>
<evidence type="ECO:0000256" key="4">
    <source>
        <dbReference type="ARBA" id="ARBA00022448"/>
    </source>
</evidence>
<dbReference type="PANTHER" id="PTHR30290:SF9">
    <property type="entry name" value="OLIGOPEPTIDE-BINDING PROTEIN APPA"/>
    <property type="match status" value="1"/>
</dbReference>